<keyword evidence="2" id="KW-0472">Membrane</keyword>
<organism evidence="3 4">
    <name type="scientific">Hohenbuehelia grisea</name>
    <dbReference type="NCBI Taxonomy" id="104357"/>
    <lineage>
        <taxon>Eukaryota</taxon>
        <taxon>Fungi</taxon>
        <taxon>Dikarya</taxon>
        <taxon>Basidiomycota</taxon>
        <taxon>Agaricomycotina</taxon>
        <taxon>Agaricomycetes</taxon>
        <taxon>Agaricomycetidae</taxon>
        <taxon>Agaricales</taxon>
        <taxon>Pleurotineae</taxon>
        <taxon>Pleurotaceae</taxon>
        <taxon>Hohenbuehelia</taxon>
    </lineage>
</organism>
<evidence type="ECO:0000313" key="3">
    <source>
        <dbReference type="EMBL" id="KAL0955808.1"/>
    </source>
</evidence>
<accession>A0ABR3JKI1</accession>
<protein>
    <submittedName>
        <fullName evidence="3">Uncharacterized protein</fullName>
    </submittedName>
</protein>
<keyword evidence="2" id="KW-1133">Transmembrane helix</keyword>
<dbReference type="PANTHER" id="PTHR13281">
    <property type="entry name" value="TRANSMEMBRANE PROTEIN 70, MITOCHONDRIAL"/>
    <property type="match status" value="1"/>
</dbReference>
<reference evidence="4" key="1">
    <citation type="submission" date="2024-06" db="EMBL/GenBank/DDBJ databases">
        <title>Multi-omics analyses provide insights into the biosynthesis of the anticancer antibiotic pleurotin in Hohenbuehelia grisea.</title>
        <authorList>
            <person name="Weaver J.A."/>
            <person name="Alberti F."/>
        </authorList>
    </citation>
    <scope>NUCLEOTIDE SEQUENCE [LARGE SCALE GENOMIC DNA]</scope>
    <source>
        <strain evidence="4">T-177</strain>
    </source>
</reference>
<dbReference type="Proteomes" id="UP001556367">
    <property type="component" value="Unassembled WGS sequence"/>
</dbReference>
<keyword evidence="2" id="KW-0812">Transmembrane</keyword>
<sequence length="270" mass="29818">MSRRPQIPLARLFAGWGAHSARQPPSFLRFSTLQRQVGSTLASAQSLLHRSRRHHITGIHEAGAGPARYSSTAAASTSTEAPPVEYEGPLTATFRRLKIFSLASLTLSFTLSPFIFLIESNLPLIARFALVITALSTSGVSTALVAWCGRPYVATLRRIPPTENNAVEGIEMKTLTLGLHPRITRVYDPLFLIETRRPFAKWELASSVTLPANAVTEYKPGQEEAVAETMDKNGALVGRWIVKWGEDRQGTCHEVGSVVRYFNVHEELLR</sequence>
<keyword evidence="4" id="KW-1185">Reference proteome</keyword>
<dbReference type="EMBL" id="JASNQZ010000006">
    <property type="protein sequence ID" value="KAL0955808.1"/>
    <property type="molecule type" value="Genomic_DNA"/>
</dbReference>
<feature type="region of interest" description="Disordered" evidence="1">
    <location>
        <begin position="63"/>
        <end position="82"/>
    </location>
</feature>
<comment type="caution">
    <text evidence="3">The sequence shown here is derived from an EMBL/GenBank/DDBJ whole genome shotgun (WGS) entry which is preliminary data.</text>
</comment>
<feature type="transmembrane region" description="Helical" evidence="2">
    <location>
        <begin position="124"/>
        <end position="148"/>
    </location>
</feature>
<evidence type="ECO:0000256" key="1">
    <source>
        <dbReference type="SAM" id="MobiDB-lite"/>
    </source>
</evidence>
<evidence type="ECO:0000313" key="4">
    <source>
        <dbReference type="Proteomes" id="UP001556367"/>
    </source>
</evidence>
<feature type="compositionally biased region" description="Low complexity" evidence="1">
    <location>
        <begin position="70"/>
        <end position="79"/>
    </location>
</feature>
<dbReference type="InterPro" id="IPR009724">
    <property type="entry name" value="TMEM70"/>
</dbReference>
<name>A0ABR3JKI1_9AGAR</name>
<dbReference type="PANTHER" id="PTHR13281:SF0">
    <property type="entry name" value="TRANSMEMBRANE PROTEIN 70, MITOCHONDRIAL"/>
    <property type="match status" value="1"/>
</dbReference>
<proteinExistence type="predicted"/>
<gene>
    <name evidence="3" type="ORF">HGRIS_002015</name>
</gene>
<evidence type="ECO:0000256" key="2">
    <source>
        <dbReference type="SAM" id="Phobius"/>
    </source>
</evidence>
<feature type="transmembrane region" description="Helical" evidence="2">
    <location>
        <begin position="99"/>
        <end position="118"/>
    </location>
</feature>